<gene>
    <name evidence="1" type="ORF">Tci_669016</name>
</gene>
<proteinExistence type="predicted"/>
<comment type="caution">
    <text evidence="1">The sequence shown here is derived from an EMBL/GenBank/DDBJ whole genome shotgun (WGS) entry which is preliminary data.</text>
</comment>
<dbReference type="EMBL" id="BKCJ010524610">
    <property type="protein sequence ID" value="GFA97044.1"/>
    <property type="molecule type" value="Genomic_DNA"/>
</dbReference>
<dbReference type="AlphaFoldDB" id="A0A699KLH3"/>
<feature type="non-terminal residue" evidence="1">
    <location>
        <position position="102"/>
    </location>
</feature>
<organism evidence="1">
    <name type="scientific">Tanacetum cinerariifolium</name>
    <name type="common">Dalmatian daisy</name>
    <name type="synonym">Chrysanthemum cinerariifolium</name>
    <dbReference type="NCBI Taxonomy" id="118510"/>
    <lineage>
        <taxon>Eukaryota</taxon>
        <taxon>Viridiplantae</taxon>
        <taxon>Streptophyta</taxon>
        <taxon>Embryophyta</taxon>
        <taxon>Tracheophyta</taxon>
        <taxon>Spermatophyta</taxon>
        <taxon>Magnoliopsida</taxon>
        <taxon>eudicotyledons</taxon>
        <taxon>Gunneridae</taxon>
        <taxon>Pentapetalae</taxon>
        <taxon>asterids</taxon>
        <taxon>campanulids</taxon>
        <taxon>Asterales</taxon>
        <taxon>Asteraceae</taxon>
        <taxon>Asteroideae</taxon>
        <taxon>Anthemideae</taxon>
        <taxon>Anthemidinae</taxon>
        <taxon>Tanacetum</taxon>
    </lineage>
</organism>
<name>A0A699KLH3_TANCI</name>
<reference evidence="1" key="1">
    <citation type="journal article" date="2019" name="Sci. Rep.">
        <title>Draft genome of Tanacetum cinerariifolium, the natural source of mosquito coil.</title>
        <authorList>
            <person name="Yamashiro T."/>
            <person name="Shiraishi A."/>
            <person name="Satake H."/>
            <person name="Nakayama K."/>
        </authorList>
    </citation>
    <scope>NUCLEOTIDE SEQUENCE</scope>
</reference>
<evidence type="ECO:0000313" key="1">
    <source>
        <dbReference type="EMBL" id="GFA97044.1"/>
    </source>
</evidence>
<sequence length="102" mass="11006">MSPGNICHRGTEYLTEKYVGPTFSLGIVTGEGIPVEHSPANIPQRQVTGETFLRRQVAGGIPEMSLGNVVNVVVNLILAGRCSSLNMKLGILGYSFICLFRL</sequence>
<accession>A0A699KLH3</accession>
<protein>
    <submittedName>
        <fullName evidence="1">RING/U-box superfamily protein</fullName>
    </submittedName>
</protein>